<proteinExistence type="inferred from homology"/>
<gene>
    <name evidence="5" type="ORF">CALMAC_LOCUS4386</name>
</gene>
<dbReference type="PANTHER" id="PTHR11008:SF14">
    <property type="entry name" value="CIRCADIAN CLOCK-CONTROLLED PROTEIN-LIKE PROTEIN"/>
    <property type="match status" value="1"/>
</dbReference>
<evidence type="ECO:0000256" key="3">
    <source>
        <dbReference type="ARBA" id="ARBA00060902"/>
    </source>
</evidence>
<evidence type="ECO:0000313" key="6">
    <source>
        <dbReference type="Proteomes" id="UP000410492"/>
    </source>
</evidence>
<name>A0A653BX93_CALMS</name>
<dbReference type="Proteomes" id="UP000410492">
    <property type="component" value="Unassembled WGS sequence"/>
</dbReference>
<feature type="signal peptide" evidence="4">
    <location>
        <begin position="1"/>
        <end position="16"/>
    </location>
</feature>
<keyword evidence="2" id="KW-0090">Biological rhythms</keyword>
<dbReference type="GO" id="GO:0005615">
    <property type="term" value="C:extracellular space"/>
    <property type="evidence" value="ECO:0007669"/>
    <property type="project" value="TreeGrafter"/>
</dbReference>
<feature type="chain" id="PRO_5025063144" evidence="4">
    <location>
        <begin position="17"/>
        <end position="242"/>
    </location>
</feature>
<dbReference type="Pfam" id="PF06585">
    <property type="entry name" value="JHBP"/>
    <property type="match status" value="1"/>
</dbReference>
<organism evidence="5 6">
    <name type="scientific">Callosobruchus maculatus</name>
    <name type="common">Southern cowpea weevil</name>
    <name type="synonym">Pulse bruchid</name>
    <dbReference type="NCBI Taxonomy" id="64391"/>
    <lineage>
        <taxon>Eukaryota</taxon>
        <taxon>Metazoa</taxon>
        <taxon>Ecdysozoa</taxon>
        <taxon>Arthropoda</taxon>
        <taxon>Hexapoda</taxon>
        <taxon>Insecta</taxon>
        <taxon>Pterygota</taxon>
        <taxon>Neoptera</taxon>
        <taxon>Endopterygota</taxon>
        <taxon>Coleoptera</taxon>
        <taxon>Polyphaga</taxon>
        <taxon>Cucujiformia</taxon>
        <taxon>Chrysomeloidea</taxon>
        <taxon>Chrysomelidae</taxon>
        <taxon>Bruchinae</taxon>
        <taxon>Bruchini</taxon>
        <taxon>Callosobruchus</taxon>
    </lineage>
</organism>
<dbReference type="EMBL" id="CAACVG010006338">
    <property type="protein sequence ID" value="VEN40100.1"/>
    <property type="molecule type" value="Genomic_DNA"/>
</dbReference>
<evidence type="ECO:0000313" key="5">
    <source>
        <dbReference type="EMBL" id="VEN40100.1"/>
    </source>
</evidence>
<dbReference type="AlphaFoldDB" id="A0A653BX93"/>
<dbReference type="GO" id="GO:0007623">
    <property type="term" value="P:circadian rhythm"/>
    <property type="evidence" value="ECO:0007669"/>
    <property type="project" value="UniProtKB-ARBA"/>
</dbReference>
<dbReference type="Gene3D" id="3.15.10.30">
    <property type="entry name" value="Haemolymph juvenile hormone binding protein"/>
    <property type="match status" value="1"/>
</dbReference>
<keyword evidence="1 4" id="KW-0732">Signal</keyword>
<sequence>MKFLYIGVLLVSVASCRKLPSFIEVCHRNDPQINSCLQRNTEIIRPRLKNGIPEMHIPSFNPLVISQATLNGGDNFEATFKNIRIYGADNFVLDKFEVTMKEKFRFEIDIHFDRLRILSDYKINGRLLVLQLNGEGPADGNYTNVKAHLTTDGEHYQKNGKDHVRFEDKKIDLSIGKSQLYFDHILGDNDELNVQTNRIINENSQDLIKELTPVLTKVIGEFVFGIVNRIFERYSYDDLFPQ</sequence>
<dbReference type="FunFam" id="3.15.10.30:FF:000001">
    <property type="entry name" value="Takeout-like protein 1"/>
    <property type="match status" value="1"/>
</dbReference>
<protein>
    <submittedName>
        <fullName evidence="5">Uncharacterized protein</fullName>
    </submittedName>
</protein>
<accession>A0A653BX93</accession>
<dbReference type="InterPro" id="IPR038606">
    <property type="entry name" value="To_sf"/>
</dbReference>
<evidence type="ECO:0000256" key="1">
    <source>
        <dbReference type="ARBA" id="ARBA00022729"/>
    </source>
</evidence>
<evidence type="ECO:0000256" key="4">
    <source>
        <dbReference type="SAM" id="SignalP"/>
    </source>
</evidence>
<dbReference type="PROSITE" id="PS51257">
    <property type="entry name" value="PROKAR_LIPOPROTEIN"/>
    <property type="match status" value="1"/>
</dbReference>
<dbReference type="InterPro" id="IPR010562">
    <property type="entry name" value="Haemolymph_juvenile_hormone-bd"/>
</dbReference>
<dbReference type="OrthoDB" id="7419171at2759"/>
<keyword evidence="6" id="KW-1185">Reference proteome</keyword>
<reference evidence="5 6" key="1">
    <citation type="submission" date="2019-01" db="EMBL/GenBank/DDBJ databases">
        <authorList>
            <person name="Sayadi A."/>
        </authorList>
    </citation>
    <scope>NUCLEOTIDE SEQUENCE [LARGE SCALE GENOMIC DNA]</scope>
</reference>
<dbReference type="SMART" id="SM00700">
    <property type="entry name" value="JHBP"/>
    <property type="match status" value="1"/>
</dbReference>
<dbReference type="PANTHER" id="PTHR11008">
    <property type="entry name" value="PROTEIN TAKEOUT-LIKE PROTEIN"/>
    <property type="match status" value="1"/>
</dbReference>
<comment type="similarity">
    <text evidence="3">Belongs to the TO family.</text>
</comment>
<evidence type="ECO:0000256" key="2">
    <source>
        <dbReference type="ARBA" id="ARBA00023108"/>
    </source>
</evidence>